<feature type="domain" description="ABC transmembrane type-1" evidence="11">
    <location>
        <begin position="94"/>
        <end position="372"/>
    </location>
</feature>
<evidence type="ECO:0000256" key="8">
    <source>
        <dbReference type="ARBA" id="ARBA00023136"/>
    </source>
</evidence>
<keyword evidence="6" id="KW-0067">ATP-binding</keyword>
<dbReference type="SUPFAM" id="SSF52540">
    <property type="entry name" value="P-loop containing nucleoside triphosphate hydrolases"/>
    <property type="match status" value="2"/>
</dbReference>
<dbReference type="OrthoDB" id="6500128at2759"/>
<dbReference type="CDD" id="cd03250">
    <property type="entry name" value="ABCC_MRP_domain1"/>
    <property type="match status" value="1"/>
</dbReference>
<feature type="domain" description="ABC transporter" evidence="10">
    <location>
        <begin position="1014"/>
        <end position="1251"/>
    </location>
</feature>
<evidence type="ECO:0000256" key="2">
    <source>
        <dbReference type="ARBA" id="ARBA00009726"/>
    </source>
</evidence>
<dbReference type="STRING" id="1043005.A0A074YCQ8"/>
<dbReference type="InterPro" id="IPR003439">
    <property type="entry name" value="ABC_transporter-like_ATP-bd"/>
</dbReference>
<dbReference type="GeneID" id="25364243"/>
<feature type="transmembrane region" description="Helical" evidence="9">
    <location>
        <begin position="808"/>
        <end position="828"/>
    </location>
</feature>
<dbReference type="GO" id="GO:0140359">
    <property type="term" value="F:ABC-type transporter activity"/>
    <property type="evidence" value="ECO:0007669"/>
    <property type="project" value="InterPro"/>
</dbReference>
<dbReference type="AlphaFoldDB" id="A0A074YCQ8"/>
<comment type="subcellular location">
    <subcellularLocation>
        <location evidence="1">Membrane</location>
        <topology evidence="1">Multi-pass membrane protein</topology>
    </subcellularLocation>
</comment>
<dbReference type="CDD" id="cd18596">
    <property type="entry name" value="ABC_6TM_VMR1_D1_like"/>
    <property type="match status" value="1"/>
</dbReference>
<dbReference type="GO" id="GO:0016887">
    <property type="term" value="F:ATP hydrolysis activity"/>
    <property type="evidence" value="ECO:0007669"/>
    <property type="project" value="InterPro"/>
</dbReference>
<gene>
    <name evidence="12" type="ORF">AUEXF2481DRAFT_306945</name>
</gene>
<evidence type="ECO:0000256" key="7">
    <source>
        <dbReference type="ARBA" id="ARBA00022989"/>
    </source>
</evidence>
<dbReference type="FunFam" id="3.40.50.300:FF:001354">
    <property type="entry name" value="ATP-binding cassette (ABC) transporter, putative"/>
    <property type="match status" value="1"/>
</dbReference>
<dbReference type="Gene3D" id="1.20.1560.10">
    <property type="entry name" value="ABC transporter type 1, transmembrane domain"/>
    <property type="match status" value="2"/>
</dbReference>
<sequence length="1270" mass="139782">MLIAFALVIISLSIRRKPRLFTENGIAVDAENSSSILSRCSMHWSRDAIRNPGALPALDRDTRSKSQPPIDENVRSLFAQILTQRVRVFAKQWILTVLRTLLTFGSPYCVLRLVARLESGDTEDAWIWLFSMALVSTCETVIHYHQNWMQWSELGIPIRAQLIMAIYRKVLRGSTGEHQSGKDQSPSANTLLNSDTAIVSKFSSIHYILPLSGAQFIMALVFLRRLLGWRALLITLLFTVMTMPMNNFIVKKRRATRKELRRSRDQKDRVVGEMIKALHYIKLQASEDLWKERIKKYRDDELRAKERDYSAQTAGFMWKIASPLLVSGVSIFTNAYFEGQTTASVVFTILELLPQLQGSLGLAPLVIQDFLSARSASRRIESFLRTSDQEQYRQRSHSGAINFKDASVKWPFSRKKSTYPAQDDYSDFELRDVNVRFPVGELSIIHGDTGCGKSLLLAAILGEAELLDGVIEAPCATHDQPVAFVTQTPWLQSTTIKNNIVFGERLDMSRYNSVLEACALIPDLKALSRGDETLIGPQGIKVSGGQRARISLARALYSKASTILLDDILSALDTHVSVHVLGALNGPLGAGRTRILATHQLALCMPKASYAVCIADGTAQAKVLDTFGSGQDIVAELGNGGWELAVTYDADSPELPIEGDLHKHQPTPDKVPTTADATRATSWTYIEALGGQKFVLIYFFALVLRQVLITLPIWTLKNIKAQGHPSKIALNDVSYHTILYAIGTAFAVLSELVFNAHEATGTLRASDTLFKMMLDTVLRMPLAWLDSVSTGDLIQRFSTDSQAIDDTLMAVVSGVSQCLIEIATIVIVGLNTSAYTGLMVVGGLYASFTVGNLYNKARKIIQRADRRPTSQMLDLVTTTTIGYSTIRAFGAQGMLTEQMHSHVDDYSRARRHFWMANRWLGLQMSLIGIVFSFMTGIVLLRSGSAVIDPPLFGFALTFSMRFSGVVFKAVNGLGAFEKSAISASAIAAFQHLETEDQDGLETPSDWPRTGSIEVRGLKVRYSAALPRVLNDISFSVAPGQRIGIVGRTGAGKSTLSLAMLRMMEAEEGTISIDGIDVSTIRLADLRRRIGYVPQSPLLFSGTVRTNLDPSGVYSDTKLEEALQRVMLFSSSGEGQSGGSRLLTLDTPVTAGGENISHGQRQLLCVARIFLQNHKLIILDEATSAVDDTTDEAVQTIIRNDLEQTLIVVAHRLKTVATFDKIIVIDEGRIVEQGSPKELLELEGAFCNLVTSSRDSGSLIATIANKSTIEN</sequence>
<comment type="similarity">
    <text evidence="2">Belongs to the ABC transporter superfamily. ABCC family. Conjugate transporter (TC 3.A.1.208) subfamily.</text>
</comment>
<name>A0A074YCQ8_AURSE</name>
<dbReference type="InterPro" id="IPR003593">
    <property type="entry name" value="AAA+_ATPase"/>
</dbReference>
<dbReference type="PROSITE" id="PS50893">
    <property type="entry name" value="ABC_TRANSPORTER_2"/>
    <property type="match status" value="2"/>
</dbReference>
<organism evidence="12 13">
    <name type="scientific">Aureobasidium subglaciale (strain EXF-2481)</name>
    <name type="common">Aureobasidium pullulans var. subglaciale</name>
    <dbReference type="NCBI Taxonomy" id="1043005"/>
    <lineage>
        <taxon>Eukaryota</taxon>
        <taxon>Fungi</taxon>
        <taxon>Dikarya</taxon>
        <taxon>Ascomycota</taxon>
        <taxon>Pezizomycotina</taxon>
        <taxon>Dothideomycetes</taxon>
        <taxon>Dothideomycetidae</taxon>
        <taxon>Dothideales</taxon>
        <taxon>Saccotheciaceae</taxon>
        <taxon>Aureobasidium</taxon>
    </lineage>
</organism>
<dbReference type="SUPFAM" id="SSF90123">
    <property type="entry name" value="ABC transporter transmembrane region"/>
    <property type="match status" value="2"/>
</dbReference>
<protein>
    <recommendedName>
        <fullName evidence="14">P-loop containing nucleoside triphosphate hydrolase protein</fullName>
    </recommendedName>
</protein>
<evidence type="ECO:0000313" key="13">
    <source>
        <dbReference type="Proteomes" id="UP000030641"/>
    </source>
</evidence>
<feature type="transmembrane region" description="Helical" evidence="9">
    <location>
        <begin position="919"/>
        <end position="939"/>
    </location>
</feature>
<keyword evidence="5" id="KW-0547">Nucleotide-binding</keyword>
<evidence type="ECO:0000256" key="6">
    <source>
        <dbReference type="ARBA" id="ARBA00022840"/>
    </source>
</evidence>
<evidence type="ECO:0008006" key="14">
    <source>
        <dbReference type="Google" id="ProtNLM"/>
    </source>
</evidence>
<dbReference type="Gene3D" id="3.40.50.300">
    <property type="entry name" value="P-loop containing nucleotide triphosphate hydrolases"/>
    <property type="match status" value="2"/>
</dbReference>
<feature type="domain" description="ABC transmembrane type-1" evidence="11">
    <location>
        <begin position="738"/>
        <end position="978"/>
    </location>
</feature>
<keyword evidence="7 9" id="KW-1133">Transmembrane helix</keyword>
<evidence type="ECO:0000256" key="5">
    <source>
        <dbReference type="ARBA" id="ARBA00022741"/>
    </source>
</evidence>
<dbReference type="InterPro" id="IPR017871">
    <property type="entry name" value="ABC_transporter-like_CS"/>
</dbReference>
<feature type="transmembrane region" description="Helical" evidence="9">
    <location>
        <begin position="834"/>
        <end position="854"/>
    </location>
</feature>
<reference evidence="12 13" key="1">
    <citation type="journal article" date="2014" name="BMC Genomics">
        <title>Genome sequencing of four Aureobasidium pullulans varieties: biotechnological potential, stress tolerance, and description of new species.</title>
        <authorList>
            <person name="Gostin Ar C."/>
            <person name="Ohm R.A."/>
            <person name="Kogej T."/>
            <person name="Sonjak S."/>
            <person name="Turk M."/>
            <person name="Zajc J."/>
            <person name="Zalar P."/>
            <person name="Grube M."/>
            <person name="Sun H."/>
            <person name="Han J."/>
            <person name="Sharma A."/>
            <person name="Chiniquy J."/>
            <person name="Ngan C.Y."/>
            <person name="Lipzen A."/>
            <person name="Barry K."/>
            <person name="Grigoriev I.V."/>
            <person name="Gunde-Cimerman N."/>
        </authorList>
    </citation>
    <scope>NUCLEOTIDE SEQUENCE [LARGE SCALE GENOMIC DNA]</scope>
    <source>
        <strain evidence="12 13">EXF-2481</strain>
    </source>
</reference>
<evidence type="ECO:0000259" key="11">
    <source>
        <dbReference type="PROSITE" id="PS50929"/>
    </source>
</evidence>
<dbReference type="PANTHER" id="PTHR24223:SF456">
    <property type="entry name" value="MULTIDRUG RESISTANCE-ASSOCIATED PROTEIN LETHAL(2)03659"/>
    <property type="match status" value="1"/>
</dbReference>
<proteinExistence type="inferred from homology"/>
<keyword evidence="8 9" id="KW-0472">Membrane</keyword>
<dbReference type="PANTHER" id="PTHR24223">
    <property type="entry name" value="ATP-BINDING CASSETTE SUB-FAMILY C"/>
    <property type="match status" value="1"/>
</dbReference>
<dbReference type="InterPro" id="IPR027417">
    <property type="entry name" value="P-loop_NTPase"/>
</dbReference>
<evidence type="ECO:0000256" key="3">
    <source>
        <dbReference type="ARBA" id="ARBA00022448"/>
    </source>
</evidence>
<evidence type="ECO:0000259" key="10">
    <source>
        <dbReference type="PROSITE" id="PS50893"/>
    </source>
</evidence>
<dbReference type="SMART" id="SM00382">
    <property type="entry name" value="AAA"/>
    <property type="match status" value="2"/>
</dbReference>
<dbReference type="InParanoid" id="A0A074YCQ8"/>
<dbReference type="PROSITE" id="PS00211">
    <property type="entry name" value="ABC_TRANSPORTER_1"/>
    <property type="match status" value="2"/>
</dbReference>
<dbReference type="HOGENOM" id="CLU_000604_27_6_1"/>
<feature type="transmembrane region" description="Helical" evidence="9">
    <location>
        <begin position="695"/>
        <end position="714"/>
    </location>
</feature>
<dbReference type="PROSITE" id="PS50929">
    <property type="entry name" value="ABC_TM1F"/>
    <property type="match status" value="2"/>
</dbReference>
<dbReference type="InterPro" id="IPR050173">
    <property type="entry name" value="ABC_transporter_C-like"/>
</dbReference>
<dbReference type="RefSeq" id="XP_013342420.1">
    <property type="nucleotide sequence ID" value="XM_013486966.1"/>
</dbReference>
<dbReference type="Pfam" id="PF00005">
    <property type="entry name" value="ABC_tran"/>
    <property type="match status" value="2"/>
</dbReference>
<evidence type="ECO:0000313" key="12">
    <source>
        <dbReference type="EMBL" id="KEQ93824.1"/>
    </source>
</evidence>
<dbReference type="InterPro" id="IPR011527">
    <property type="entry name" value="ABC1_TM_dom"/>
</dbReference>
<accession>A0A074YCQ8</accession>
<evidence type="ECO:0000256" key="1">
    <source>
        <dbReference type="ARBA" id="ARBA00004141"/>
    </source>
</evidence>
<dbReference type="OMA" id="QWSEMAI"/>
<dbReference type="InterPro" id="IPR036640">
    <property type="entry name" value="ABC1_TM_sf"/>
</dbReference>
<keyword evidence="3" id="KW-0813">Transport</keyword>
<keyword evidence="13" id="KW-1185">Reference proteome</keyword>
<dbReference type="Pfam" id="PF00664">
    <property type="entry name" value="ABC_membrane"/>
    <property type="match status" value="2"/>
</dbReference>
<dbReference type="EMBL" id="KL584764">
    <property type="protein sequence ID" value="KEQ93824.1"/>
    <property type="molecule type" value="Genomic_DNA"/>
</dbReference>
<feature type="domain" description="ABC transporter" evidence="10">
    <location>
        <begin position="413"/>
        <end position="646"/>
    </location>
</feature>
<keyword evidence="4 9" id="KW-0812">Transmembrane</keyword>
<dbReference type="CDD" id="cd03244">
    <property type="entry name" value="ABCC_MRP_domain2"/>
    <property type="match status" value="1"/>
</dbReference>
<evidence type="ECO:0000256" key="4">
    <source>
        <dbReference type="ARBA" id="ARBA00022692"/>
    </source>
</evidence>
<feature type="transmembrane region" description="Helical" evidence="9">
    <location>
        <begin position="229"/>
        <end position="250"/>
    </location>
</feature>
<feature type="transmembrane region" description="Helical" evidence="9">
    <location>
        <begin position="734"/>
        <end position="754"/>
    </location>
</feature>
<dbReference type="GO" id="GO:0005524">
    <property type="term" value="F:ATP binding"/>
    <property type="evidence" value="ECO:0007669"/>
    <property type="project" value="UniProtKB-KW"/>
</dbReference>
<dbReference type="GO" id="GO:0016020">
    <property type="term" value="C:membrane"/>
    <property type="evidence" value="ECO:0007669"/>
    <property type="project" value="UniProtKB-SubCell"/>
</dbReference>
<evidence type="ECO:0000256" key="9">
    <source>
        <dbReference type="SAM" id="Phobius"/>
    </source>
</evidence>
<dbReference type="Proteomes" id="UP000030641">
    <property type="component" value="Unassembled WGS sequence"/>
</dbReference>